<evidence type="ECO:0000259" key="1">
    <source>
        <dbReference type="PROSITE" id="PS50815"/>
    </source>
</evidence>
<proteinExistence type="predicted"/>
<organism evidence="2">
    <name type="scientific">Oikopleura dioica</name>
    <name type="common">Tunicate</name>
    <dbReference type="NCBI Taxonomy" id="34765"/>
    <lineage>
        <taxon>Eukaryota</taxon>
        <taxon>Metazoa</taxon>
        <taxon>Chordata</taxon>
        <taxon>Tunicata</taxon>
        <taxon>Appendicularia</taxon>
        <taxon>Copelata</taxon>
        <taxon>Oikopleuridae</taxon>
        <taxon>Oikopleura</taxon>
    </lineage>
</organism>
<dbReference type="PANTHER" id="PTHR11842">
    <property type="entry name" value="MITOTIC SPINDLE ASSEMBLY CHECKPOINT PROTEIN MAD2"/>
    <property type="match status" value="1"/>
</dbReference>
<dbReference type="InterPro" id="IPR036570">
    <property type="entry name" value="HORMA_dom_sf"/>
</dbReference>
<dbReference type="SUPFAM" id="SSF56019">
    <property type="entry name" value="The spindle assembly checkpoint protein mad2"/>
    <property type="match status" value="1"/>
</dbReference>
<dbReference type="OrthoDB" id="21254at2759"/>
<dbReference type="EMBL" id="FN653023">
    <property type="protein sequence ID" value="CBY18193.1"/>
    <property type="molecule type" value="Genomic_DNA"/>
</dbReference>
<evidence type="ECO:0000313" key="2">
    <source>
        <dbReference type="EMBL" id="CBY18193.1"/>
    </source>
</evidence>
<keyword evidence="3" id="KW-1185">Reference proteome</keyword>
<sequence>MSESTQNRKDQNQKFLERATRACLELIELSLYLYLYYRGIYEEDFFRSVRRFSVIIKECVSEDIISYVNQALKSAEELMRTGQLKGIHCVISHSDGQEIERLCFEMKSPIDLEDKTADFFRQVRPHEMEKYYQIFLNKVQGEDDAKNVYAESSYHFTRTLMTFALLNDLPEQNSWHLEYKVTGNNFLKISETNGKSLVPAEPSNSDAAAMKPISSSCYSFINMDAFMRLSKL</sequence>
<dbReference type="InterPro" id="IPR045091">
    <property type="entry name" value="Mad2-like"/>
</dbReference>
<protein>
    <recommendedName>
        <fullName evidence="1">HORMA domain-containing protein</fullName>
    </recommendedName>
</protein>
<dbReference type="Gene3D" id="3.30.900.10">
    <property type="entry name" value="HORMA domain"/>
    <property type="match status" value="1"/>
</dbReference>
<reference evidence="2" key="1">
    <citation type="journal article" date="2010" name="Science">
        <title>Plasticity of animal genome architecture unmasked by rapid evolution of a pelagic tunicate.</title>
        <authorList>
            <person name="Denoeud F."/>
            <person name="Henriet S."/>
            <person name="Mungpakdee S."/>
            <person name="Aury J.M."/>
            <person name="Da Silva C."/>
            <person name="Brinkmann H."/>
            <person name="Mikhaleva J."/>
            <person name="Olsen L.C."/>
            <person name="Jubin C."/>
            <person name="Canestro C."/>
            <person name="Bouquet J.M."/>
            <person name="Danks G."/>
            <person name="Poulain J."/>
            <person name="Campsteijn C."/>
            <person name="Adamski M."/>
            <person name="Cross I."/>
            <person name="Yadetie F."/>
            <person name="Muffato M."/>
            <person name="Louis A."/>
            <person name="Butcher S."/>
            <person name="Tsagkogeorga G."/>
            <person name="Konrad A."/>
            <person name="Singh S."/>
            <person name="Jensen M.F."/>
            <person name="Cong E.H."/>
            <person name="Eikeseth-Otteraa H."/>
            <person name="Noel B."/>
            <person name="Anthouard V."/>
            <person name="Porcel B.M."/>
            <person name="Kachouri-Lafond R."/>
            <person name="Nishino A."/>
            <person name="Ugolini M."/>
            <person name="Chourrout P."/>
            <person name="Nishida H."/>
            <person name="Aasland R."/>
            <person name="Huzurbazar S."/>
            <person name="Westhof E."/>
            <person name="Delsuc F."/>
            <person name="Lehrach H."/>
            <person name="Reinhardt R."/>
            <person name="Weissenbach J."/>
            <person name="Roy S.W."/>
            <person name="Artiguenave F."/>
            <person name="Postlethwait J.H."/>
            <person name="Manak J.R."/>
            <person name="Thompson E.M."/>
            <person name="Jaillon O."/>
            <person name="Du Pasquier L."/>
            <person name="Boudinot P."/>
            <person name="Liberles D.A."/>
            <person name="Volff J.N."/>
            <person name="Philippe H."/>
            <person name="Lenhard B."/>
            <person name="Roest Crollius H."/>
            <person name="Wincker P."/>
            <person name="Chourrout D."/>
        </authorList>
    </citation>
    <scope>NUCLEOTIDE SEQUENCE [LARGE SCALE GENOMIC DNA]</scope>
</reference>
<name>E4X3I9_OIKDI</name>
<gene>
    <name evidence="2" type="ORF">GSOID_T00017831001</name>
</gene>
<dbReference type="PANTHER" id="PTHR11842:SF10">
    <property type="entry name" value="MITOTIC SPINDLE ASSEMBLY CHECKPOINT PROTEIN MAD2B"/>
    <property type="match status" value="1"/>
</dbReference>
<dbReference type="Proteomes" id="UP000001307">
    <property type="component" value="Unassembled WGS sequence"/>
</dbReference>
<accession>E4X3I9</accession>
<dbReference type="PROSITE" id="PS50815">
    <property type="entry name" value="HORMA"/>
    <property type="match status" value="1"/>
</dbReference>
<evidence type="ECO:0000313" key="3">
    <source>
        <dbReference type="Proteomes" id="UP000001307"/>
    </source>
</evidence>
<dbReference type="InterPro" id="IPR003511">
    <property type="entry name" value="HORMA_dom"/>
</dbReference>
<dbReference type="AlphaFoldDB" id="E4X3I9"/>
<dbReference type="GO" id="GO:0016035">
    <property type="term" value="C:zeta DNA polymerase complex"/>
    <property type="evidence" value="ECO:0007669"/>
    <property type="project" value="TreeGrafter"/>
</dbReference>
<dbReference type="InParanoid" id="E4X3I9"/>
<feature type="domain" description="HORMA" evidence="1">
    <location>
        <begin position="17"/>
        <end position="232"/>
    </location>
</feature>